<feature type="transmembrane region" description="Helical" evidence="1">
    <location>
        <begin position="12"/>
        <end position="30"/>
    </location>
</feature>
<reference evidence="2 3" key="1">
    <citation type="submission" date="2023-09" db="EMBL/GenBank/DDBJ databases">
        <title>Thioclava shenzhenensis sp. nov., a multidrug resistant bacteria-antagonizing species isolated from coastal seawater.</title>
        <authorList>
            <person name="Long M."/>
        </authorList>
    </citation>
    <scope>NUCLEOTIDE SEQUENCE [LARGE SCALE GENOMIC DNA]</scope>
    <source>
        <strain evidence="2 3">FTW29</strain>
    </source>
</reference>
<dbReference type="EMBL" id="CP135443">
    <property type="protein sequence ID" value="WRY32970.1"/>
    <property type="molecule type" value="Genomic_DNA"/>
</dbReference>
<keyword evidence="1" id="KW-0812">Transmembrane</keyword>
<gene>
    <name evidence="2" type="ORF">RPE78_09695</name>
</gene>
<sequence length="111" mass="11471">MLDAIIAALMPHILQLLALAVTALVGWIAAEVKRRFGIEIEARHREALHSALMTGAQLALARLGAGAGPTALTQAAVDYARTSVPDAISRLGPSAQVLQDLAEAKIAALAA</sequence>
<dbReference type="Proteomes" id="UP001623290">
    <property type="component" value="Chromosome"/>
</dbReference>
<evidence type="ECO:0000256" key="1">
    <source>
        <dbReference type="SAM" id="Phobius"/>
    </source>
</evidence>
<keyword evidence="3" id="KW-1185">Reference proteome</keyword>
<accession>A0ABZ1DYL7</accession>
<proteinExistence type="predicted"/>
<evidence type="ECO:0000313" key="3">
    <source>
        <dbReference type="Proteomes" id="UP001623290"/>
    </source>
</evidence>
<evidence type="ECO:0000313" key="2">
    <source>
        <dbReference type="EMBL" id="WRY32970.1"/>
    </source>
</evidence>
<evidence type="ECO:0008006" key="4">
    <source>
        <dbReference type="Google" id="ProtNLM"/>
    </source>
</evidence>
<name>A0ABZ1DYL7_9RHOB</name>
<organism evidence="2 3">
    <name type="scientific">Thioclava litoralis</name>
    <dbReference type="NCBI Taxonomy" id="3076557"/>
    <lineage>
        <taxon>Bacteria</taxon>
        <taxon>Pseudomonadati</taxon>
        <taxon>Pseudomonadota</taxon>
        <taxon>Alphaproteobacteria</taxon>
        <taxon>Rhodobacterales</taxon>
        <taxon>Paracoccaceae</taxon>
        <taxon>Thioclava</taxon>
    </lineage>
</organism>
<keyword evidence="1" id="KW-1133">Transmembrane helix</keyword>
<keyword evidence="1" id="KW-0472">Membrane</keyword>
<dbReference type="RefSeq" id="WP_339109279.1">
    <property type="nucleotide sequence ID" value="NZ_CP135443.1"/>
</dbReference>
<protein>
    <recommendedName>
        <fullName evidence="4">Bacteriophage holin of superfamily 6 (Holin_LLH)</fullName>
    </recommendedName>
</protein>